<proteinExistence type="predicted"/>
<dbReference type="Gene3D" id="3.40.50.720">
    <property type="entry name" value="NAD(P)-binding Rossmann-like Domain"/>
    <property type="match status" value="1"/>
</dbReference>
<evidence type="ECO:0000313" key="5">
    <source>
        <dbReference type="Proteomes" id="UP000326565"/>
    </source>
</evidence>
<dbReference type="InterPro" id="IPR006108">
    <property type="entry name" value="3HC_DH_C"/>
</dbReference>
<dbReference type="SUPFAM" id="SSF63829">
    <property type="entry name" value="Calcium-dependent phosphotriesterase"/>
    <property type="match status" value="1"/>
</dbReference>
<dbReference type="Gene3D" id="1.10.1040.10">
    <property type="entry name" value="N-(1-d-carboxylethyl)-l-norvaline Dehydrogenase, domain 2"/>
    <property type="match status" value="1"/>
</dbReference>
<dbReference type="OrthoDB" id="5958943at2759"/>
<keyword evidence="1" id="KW-0560">Oxidoreductase</keyword>
<dbReference type="InterPro" id="IPR013328">
    <property type="entry name" value="6PGD_dom2"/>
</dbReference>
<gene>
    <name evidence="4" type="ORF">BDV29DRAFT_193192</name>
</gene>
<dbReference type="PANTHER" id="PTHR48075:SF3">
    <property type="entry name" value="3-HYDROXYACYL-COA DEHYDROGENASE"/>
    <property type="match status" value="1"/>
</dbReference>
<evidence type="ECO:0008006" key="6">
    <source>
        <dbReference type="Google" id="ProtNLM"/>
    </source>
</evidence>
<name>A0A5N5WUW5_9EURO</name>
<evidence type="ECO:0000259" key="2">
    <source>
        <dbReference type="Pfam" id="PF00725"/>
    </source>
</evidence>
<dbReference type="SMART" id="SM00135">
    <property type="entry name" value="LY"/>
    <property type="match status" value="5"/>
</dbReference>
<dbReference type="InterPro" id="IPR006176">
    <property type="entry name" value="3-OHacyl-CoA_DH_NAD-bd"/>
</dbReference>
<keyword evidence="5" id="KW-1185">Reference proteome</keyword>
<organism evidence="4 5">
    <name type="scientific">Aspergillus leporis</name>
    <dbReference type="NCBI Taxonomy" id="41062"/>
    <lineage>
        <taxon>Eukaryota</taxon>
        <taxon>Fungi</taxon>
        <taxon>Dikarya</taxon>
        <taxon>Ascomycota</taxon>
        <taxon>Pezizomycotina</taxon>
        <taxon>Eurotiomycetes</taxon>
        <taxon>Eurotiomycetidae</taxon>
        <taxon>Eurotiales</taxon>
        <taxon>Aspergillaceae</taxon>
        <taxon>Aspergillus</taxon>
        <taxon>Aspergillus subgen. Circumdati</taxon>
    </lineage>
</organism>
<dbReference type="EMBL" id="ML732269">
    <property type="protein sequence ID" value="KAB8071575.1"/>
    <property type="molecule type" value="Genomic_DNA"/>
</dbReference>
<accession>A0A5N5WUW5</accession>
<dbReference type="PANTHER" id="PTHR48075">
    <property type="entry name" value="3-HYDROXYACYL-COA DEHYDROGENASE FAMILY PROTEIN"/>
    <property type="match status" value="1"/>
</dbReference>
<evidence type="ECO:0000256" key="1">
    <source>
        <dbReference type="ARBA" id="ARBA00023002"/>
    </source>
</evidence>
<protein>
    <recommendedName>
        <fullName evidence="6">3-hydroxyacyl-CoA dehydrogenase</fullName>
    </recommendedName>
</protein>
<feature type="domain" description="3-hydroxyacyl-CoA dehydrogenase C-terminal" evidence="2">
    <location>
        <begin position="193"/>
        <end position="287"/>
    </location>
</feature>
<dbReference type="Proteomes" id="UP000326565">
    <property type="component" value="Unassembled WGS sequence"/>
</dbReference>
<dbReference type="Pfam" id="PF00725">
    <property type="entry name" value="3HCDH"/>
    <property type="match status" value="1"/>
</dbReference>
<dbReference type="GO" id="GO:0016616">
    <property type="term" value="F:oxidoreductase activity, acting on the CH-OH group of donors, NAD or NADP as acceptor"/>
    <property type="evidence" value="ECO:0007669"/>
    <property type="project" value="InterPro"/>
</dbReference>
<dbReference type="Pfam" id="PF02737">
    <property type="entry name" value="3HCDH_N"/>
    <property type="match status" value="1"/>
</dbReference>
<dbReference type="InterPro" id="IPR036291">
    <property type="entry name" value="NAD(P)-bd_dom_sf"/>
</dbReference>
<dbReference type="GO" id="GO:0006631">
    <property type="term" value="P:fatty acid metabolic process"/>
    <property type="evidence" value="ECO:0007669"/>
    <property type="project" value="InterPro"/>
</dbReference>
<evidence type="ECO:0000313" key="4">
    <source>
        <dbReference type="EMBL" id="KAB8071575.1"/>
    </source>
</evidence>
<reference evidence="4 5" key="1">
    <citation type="submission" date="2019-04" db="EMBL/GenBank/DDBJ databases">
        <title>Friends and foes A comparative genomics study of 23 Aspergillus species from section Flavi.</title>
        <authorList>
            <consortium name="DOE Joint Genome Institute"/>
            <person name="Kjaerbolling I."/>
            <person name="Vesth T."/>
            <person name="Frisvad J.C."/>
            <person name="Nybo J.L."/>
            <person name="Theobald S."/>
            <person name="Kildgaard S."/>
            <person name="Isbrandt T."/>
            <person name="Kuo A."/>
            <person name="Sato A."/>
            <person name="Lyhne E.K."/>
            <person name="Kogle M.E."/>
            <person name="Wiebenga A."/>
            <person name="Kun R.S."/>
            <person name="Lubbers R.J."/>
            <person name="Makela M.R."/>
            <person name="Barry K."/>
            <person name="Chovatia M."/>
            <person name="Clum A."/>
            <person name="Daum C."/>
            <person name="Haridas S."/>
            <person name="He G."/>
            <person name="LaButti K."/>
            <person name="Lipzen A."/>
            <person name="Mondo S."/>
            <person name="Riley R."/>
            <person name="Salamov A."/>
            <person name="Simmons B.A."/>
            <person name="Magnuson J.K."/>
            <person name="Henrissat B."/>
            <person name="Mortensen U.H."/>
            <person name="Larsen T.O."/>
            <person name="Devries R.P."/>
            <person name="Grigoriev I.V."/>
            <person name="Machida M."/>
            <person name="Baker S.E."/>
            <person name="Andersen M.R."/>
        </authorList>
    </citation>
    <scope>NUCLEOTIDE SEQUENCE [LARGE SCALE GENOMIC DNA]</scope>
    <source>
        <strain evidence="4 5">CBS 151.66</strain>
    </source>
</reference>
<dbReference type="InterPro" id="IPR011042">
    <property type="entry name" value="6-blade_b-propeller_TolB-like"/>
</dbReference>
<dbReference type="InterPro" id="IPR000033">
    <property type="entry name" value="LDLR_classB_rpt"/>
</dbReference>
<dbReference type="SUPFAM" id="SSF48179">
    <property type="entry name" value="6-phosphogluconate dehydrogenase C-terminal domain-like"/>
    <property type="match status" value="1"/>
</dbReference>
<dbReference type="InterPro" id="IPR008927">
    <property type="entry name" value="6-PGluconate_DH-like_C_sf"/>
</dbReference>
<feature type="domain" description="3-hydroxyacyl-CoA dehydrogenase NAD binding" evidence="3">
    <location>
        <begin position="15"/>
        <end position="189"/>
    </location>
</feature>
<sequence length="599" mass="66395">MLQTWTPPVIDGRPVAVLGGGTAGRRIACVFAAAGYNVQLRDPSKDAQTAALDYIKKHIADYRRLSANARQAGQYQVFSDLDKAVREAWLVVEAVPEKLELKIDTMTELDKKTPPDCILASNSSSYRSNLMIEKVGTSRRPLVCNMHFLLPPDIRPVELMADGETYPEVLDFLTGVLENCGMLPVTALKQSTGFVFGRLWAAIKRETLMILAEGVSDAKTIDKLWLEVFKNSPGPCAVMDKVGLKAVAMIEDTYVNERQLDPTLTVDWLRRNYIEQGKLGENTNKGGLVGGQAKGQEREPTIYFLEMGRSSNDPNETLFGENGRVLRYTGDGNSVTVIVSGLKTPDGLDISRSVERIFWTNMGIKPSEQDGSVMSANLDGSDVRTIIPEGSVHTPKQLTIDDQNRKVYFCDREGMGVHRCDFDGQSHEILVSRGDCRTTDKMDTTRWCVGIAVDTNNEKIYWTQKGPTKANEGRIFRANITMPPGENASNRSDIEILLEGLPEPIDLDIVPKTQMLYWTDRGERPDGDTLNRADVGKASPTVQTLARHFHDPIGLRVDSVHQRIYVTDMGGSVYRFNMDGGDRKVIHCDEGSYTGIALA</sequence>
<dbReference type="Gene3D" id="2.120.10.30">
    <property type="entry name" value="TolB, C-terminal domain"/>
    <property type="match status" value="2"/>
</dbReference>
<dbReference type="AlphaFoldDB" id="A0A5N5WUW5"/>
<dbReference type="SUPFAM" id="SSF51735">
    <property type="entry name" value="NAD(P)-binding Rossmann-fold domains"/>
    <property type="match status" value="1"/>
</dbReference>
<evidence type="ECO:0000259" key="3">
    <source>
        <dbReference type="Pfam" id="PF02737"/>
    </source>
</evidence>
<dbReference type="GO" id="GO:0070403">
    <property type="term" value="F:NAD+ binding"/>
    <property type="evidence" value="ECO:0007669"/>
    <property type="project" value="InterPro"/>
</dbReference>